<dbReference type="EMBL" id="PVNL01000099">
    <property type="protein sequence ID" value="PRQ05043.1"/>
    <property type="molecule type" value="Genomic_DNA"/>
</dbReference>
<evidence type="ECO:0000313" key="2">
    <source>
        <dbReference type="Proteomes" id="UP000238823"/>
    </source>
</evidence>
<accession>A0A2S9YIV7</accession>
<name>A0A2S9YIV7_9BACT</name>
<comment type="caution">
    <text evidence="1">The sequence shown here is derived from an EMBL/GenBank/DDBJ whole genome shotgun (WGS) entry which is preliminary data.</text>
</comment>
<proteinExistence type="predicted"/>
<organism evidence="1 2">
    <name type="scientific">Enhygromyxa salina</name>
    <dbReference type="NCBI Taxonomy" id="215803"/>
    <lineage>
        <taxon>Bacteria</taxon>
        <taxon>Pseudomonadati</taxon>
        <taxon>Myxococcota</taxon>
        <taxon>Polyangia</taxon>
        <taxon>Nannocystales</taxon>
        <taxon>Nannocystaceae</taxon>
        <taxon>Enhygromyxa</taxon>
    </lineage>
</organism>
<dbReference type="AlphaFoldDB" id="A0A2S9YIV7"/>
<dbReference type="RefSeq" id="WP_146158080.1">
    <property type="nucleotide sequence ID" value="NZ_PVNL01000099.1"/>
</dbReference>
<sequence length="114" mass="11895">MSCKDEEEKNDAAWSALREANASFQKAHRKLENRLKVAGASCAIGAIGALLGPAGLIAGGSACIGALLAADDAAVDYDYARIVSEIASDKYSRTLTDEFMCLSRCGPAETPPNS</sequence>
<evidence type="ECO:0000313" key="1">
    <source>
        <dbReference type="EMBL" id="PRQ05043.1"/>
    </source>
</evidence>
<gene>
    <name evidence="1" type="ORF">ENSA7_48260</name>
</gene>
<dbReference type="OrthoDB" id="9907517at2"/>
<protein>
    <submittedName>
        <fullName evidence="1">Uncharacterized protein</fullName>
    </submittedName>
</protein>
<reference evidence="1 2" key="1">
    <citation type="submission" date="2018-03" db="EMBL/GenBank/DDBJ databases">
        <title>Draft Genome Sequences of the Obligatory Marine Myxobacteria Enhygromyxa salina SWB007.</title>
        <authorList>
            <person name="Poehlein A."/>
            <person name="Moghaddam J.A."/>
            <person name="Harms H."/>
            <person name="Alanjari M."/>
            <person name="Koenig G.M."/>
            <person name="Daniel R."/>
            <person name="Schaeberle T.F."/>
        </authorList>
    </citation>
    <scope>NUCLEOTIDE SEQUENCE [LARGE SCALE GENOMIC DNA]</scope>
    <source>
        <strain evidence="1 2">SWB007</strain>
    </source>
</reference>
<dbReference type="Proteomes" id="UP000238823">
    <property type="component" value="Unassembled WGS sequence"/>
</dbReference>